<keyword evidence="3" id="KW-1185">Reference proteome</keyword>
<reference evidence="2 3" key="1">
    <citation type="submission" date="2019-09" db="EMBL/GenBank/DDBJ databases">
        <title>Characterization of the phylogenetic diversity of two novel species belonging to the genus Bifidobacterium: Bifidobacterium cebidarum sp. nov. and Bifidobacterium leontopitheci sp. nov.</title>
        <authorList>
            <person name="Lugli G.A."/>
            <person name="Duranti S."/>
            <person name="Milani C."/>
            <person name="Turroni F."/>
            <person name="Ventura M."/>
        </authorList>
    </citation>
    <scope>NUCLEOTIDE SEQUENCE [LARGE SCALE GENOMIC DNA]</scope>
    <source>
        <strain evidence="2 3">LMG 31471</strain>
    </source>
</reference>
<evidence type="ECO:0000313" key="2">
    <source>
        <dbReference type="EMBL" id="KAB7790167.1"/>
    </source>
</evidence>
<dbReference type="Pfam" id="PF06013">
    <property type="entry name" value="WXG100"/>
    <property type="match status" value="1"/>
</dbReference>
<gene>
    <name evidence="2" type="ORF">F7D09_1303</name>
</gene>
<evidence type="ECO:0000313" key="3">
    <source>
        <dbReference type="Proteomes" id="UP000441772"/>
    </source>
</evidence>
<dbReference type="NCBIfam" id="TIGR03930">
    <property type="entry name" value="WXG100_ESAT6"/>
    <property type="match status" value="1"/>
</dbReference>
<comment type="caution">
    <text evidence="2">The sequence shown here is derived from an EMBL/GenBank/DDBJ whole genome shotgun (WGS) entry which is preliminary data.</text>
</comment>
<dbReference type="Proteomes" id="UP000441772">
    <property type="component" value="Unassembled WGS sequence"/>
</dbReference>
<sequence>MAIGSFSVNPAQVQSLAEDIRHGADGIQQQLDQLDAKVNQLRQNWDGSAQQAYTVAQSKWNADLNDVRRILNQIAAATSEISSSYTASDHKAAGFFG</sequence>
<proteinExistence type="inferred from homology"/>
<dbReference type="AlphaFoldDB" id="A0A6I1GLA8"/>
<organism evidence="2 3">
    <name type="scientific">Bifidobacterium leontopitheci</name>
    <dbReference type="NCBI Taxonomy" id="2650774"/>
    <lineage>
        <taxon>Bacteria</taxon>
        <taxon>Bacillati</taxon>
        <taxon>Actinomycetota</taxon>
        <taxon>Actinomycetes</taxon>
        <taxon>Bifidobacteriales</taxon>
        <taxon>Bifidobacteriaceae</taxon>
        <taxon>Bifidobacterium</taxon>
    </lineage>
</organism>
<dbReference type="InterPro" id="IPR036689">
    <property type="entry name" value="ESAT-6-like_sf"/>
</dbReference>
<comment type="similarity">
    <text evidence="1">Belongs to the WXG100 family.</text>
</comment>
<dbReference type="Gene3D" id="1.10.287.1060">
    <property type="entry name" value="ESAT-6-like"/>
    <property type="match status" value="1"/>
</dbReference>
<evidence type="ECO:0000256" key="1">
    <source>
        <dbReference type="RuleBase" id="RU362001"/>
    </source>
</evidence>
<dbReference type="RefSeq" id="WP_226836042.1">
    <property type="nucleotide sequence ID" value="NZ_JBHSKZ010000023.1"/>
</dbReference>
<dbReference type="InterPro" id="IPR010310">
    <property type="entry name" value="T7SS_ESAT-6-like"/>
</dbReference>
<name>A0A6I1GLA8_9BIFI</name>
<accession>A0A6I1GLA8</accession>
<protein>
    <recommendedName>
        <fullName evidence="1">ESAT-6-like protein</fullName>
    </recommendedName>
</protein>
<dbReference type="SUPFAM" id="SSF140453">
    <property type="entry name" value="EsxAB dimer-like"/>
    <property type="match status" value="1"/>
</dbReference>
<dbReference type="EMBL" id="WBVT01000019">
    <property type="protein sequence ID" value="KAB7790167.1"/>
    <property type="molecule type" value="Genomic_DNA"/>
</dbReference>